<dbReference type="RefSeq" id="WP_345010044.1">
    <property type="nucleotide sequence ID" value="NZ_BAABFC010000003.1"/>
</dbReference>
<organism evidence="2 3">
    <name type="scientific">Pseudaeromonas paramecii</name>
    <dbReference type="NCBI Taxonomy" id="2138166"/>
    <lineage>
        <taxon>Bacteria</taxon>
        <taxon>Pseudomonadati</taxon>
        <taxon>Pseudomonadota</taxon>
        <taxon>Gammaproteobacteria</taxon>
        <taxon>Aeromonadales</taxon>
        <taxon>Aeromonadaceae</taxon>
        <taxon>Pseudaeromonas</taxon>
    </lineage>
</organism>
<protein>
    <recommendedName>
        <fullName evidence="4">Tetratricopeptide repeat protein</fullName>
    </recommendedName>
</protein>
<proteinExistence type="predicted"/>
<evidence type="ECO:0000313" key="2">
    <source>
        <dbReference type="EMBL" id="GAA4494675.1"/>
    </source>
</evidence>
<sequence>MRLLMLCLSLLLAGCVTEIDGKPVPPPMEPKGEFAQLPFAATQQMMERLLAAEDKAKQEVLAAPNQQTPPVLFALALLLEQQGDHQGALFWYYTAQLRARSDANKSLDPTVTAGVTQLGSQFGGLIEQYAAGHPDLVRYVVPKVLRWDAKAIRQYDARWVALQGQDVRTKTVIAFLPEAQWPEIDRLTREGFARGFRRALLKQRQQP</sequence>
<dbReference type="Proteomes" id="UP001501321">
    <property type="component" value="Unassembled WGS sequence"/>
</dbReference>
<keyword evidence="1" id="KW-0732">Signal</keyword>
<feature type="chain" id="PRO_5045903310" description="Tetratricopeptide repeat protein" evidence="1">
    <location>
        <begin position="19"/>
        <end position="207"/>
    </location>
</feature>
<feature type="signal peptide" evidence="1">
    <location>
        <begin position="1"/>
        <end position="18"/>
    </location>
</feature>
<reference evidence="3" key="1">
    <citation type="journal article" date="2019" name="Int. J. Syst. Evol. Microbiol.">
        <title>The Global Catalogue of Microorganisms (GCM) 10K type strain sequencing project: providing services to taxonomists for standard genome sequencing and annotation.</title>
        <authorList>
            <consortium name="The Broad Institute Genomics Platform"/>
            <consortium name="The Broad Institute Genome Sequencing Center for Infectious Disease"/>
            <person name="Wu L."/>
            <person name="Ma J."/>
        </authorList>
    </citation>
    <scope>NUCLEOTIDE SEQUENCE [LARGE SCALE GENOMIC DNA]</scope>
    <source>
        <strain evidence="3">JCM 32226</strain>
    </source>
</reference>
<name>A0ABP8Q0J1_9GAMM</name>
<evidence type="ECO:0000256" key="1">
    <source>
        <dbReference type="SAM" id="SignalP"/>
    </source>
</evidence>
<gene>
    <name evidence="2" type="ORF">GCM10023095_06690</name>
</gene>
<evidence type="ECO:0000313" key="3">
    <source>
        <dbReference type="Proteomes" id="UP001501321"/>
    </source>
</evidence>
<comment type="caution">
    <text evidence="2">The sequence shown here is derived from an EMBL/GenBank/DDBJ whole genome shotgun (WGS) entry which is preliminary data.</text>
</comment>
<dbReference type="EMBL" id="BAABFC010000003">
    <property type="protein sequence ID" value="GAA4494675.1"/>
    <property type="molecule type" value="Genomic_DNA"/>
</dbReference>
<accession>A0ABP8Q0J1</accession>
<evidence type="ECO:0008006" key="4">
    <source>
        <dbReference type="Google" id="ProtNLM"/>
    </source>
</evidence>
<keyword evidence="3" id="KW-1185">Reference proteome</keyword>
<dbReference type="PROSITE" id="PS51257">
    <property type="entry name" value="PROKAR_LIPOPROTEIN"/>
    <property type="match status" value="1"/>
</dbReference>